<protein>
    <submittedName>
        <fullName evidence="2">Uncharacterized protein</fullName>
    </submittedName>
</protein>
<dbReference type="PANTHER" id="PTHR31197">
    <property type="entry name" value="OS01G0612600 PROTEIN"/>
    <property type="match status" value="1"/>
</dbReference>
<evidence type="ECO:0000256" key="1">
    <source>
        <dbReference type="SAM" id="MobiDB-lite"/>
    </source>
</evidence>
<dbReference type="AlphaFoldDB" id="A0AAP0EYB6"/>
<sequence>MLHVFGTSLDVAWSWRGHDQGSSPTARNYLDLVSPRFKERDPCFSKGQGLFLMVPSRAQAHWVLSWGSIEFHRLRVARPWAFVNPKTDEIDNGSSRKHLKYICPLCRGDISDWIVVEGARNFMNSKTRSCASETCNYSGTYADLRRHARLVHPHVRPFDTDPERERRWTRMEQERDFGDLFSAIQSAFNDDENIEEDNFMVAPFMNAIFVFRSHRAPSSSTMEAISSQRSTGTSGGRQQRR</sequence>
<dbReference type="Pfam" id="PF07800">
    <property type="entry name" value="DUF1644"/>
    <property type="match status" value="1"/>
</dbReference>
<accession>A0AAP0EYB6</accession>
<gene>
    <name evidence="2" type="ORF">Sjap_019185</name>
</gene>
<dbReference type="EMBL" id="JBBNAE010000008">
    <property type="protein sequence ID" value="KAK9101931.1"/>
    <property type="molecule type" value="Genomic_DNA"/>
</dbReference>
<reference evidence="2 3" key="1">
    <citation type="submission" date="2024-01" db="EMBL/GenBank/DDBJ databases">
        <title>Genome assemblies of Stephania.</title>
        <authorList>
            <person name="Yang L."/>
        </authorList>
    </citation>
    <scope>NUCLEOTIDE SEQUENCE [LARGE SCALE GENOMIC DNA]</scope>
    <source>
        <strain evidence="2">QJT</strain>
        <tissue evidence="2">Leaf</tissue>
    </source>
</reference>
<feature type="region of interest" description="Disordered" evidence="1">
    <location>
        <begin position="220"/>
        <end position="241"/>
    </location>
</feature>
<dbReference type="InterPro" id="IPR012866">
    <property type="entry name" value="DUF1644"/>
</dbReference>
<organism evidence="2 3">
    <name type="scientific">Stephania japonica</name>
    <dbReference type="NCBI Taxonomy" id="461633"/>
    <lineage>
        <taxon>Eukaryota</taxon>
        <taxon>Viridiplantae</taxon>
        <taxon>Streptophyta</taxon>
        <taxon>Embryophyta</taxon>
        <taxon>Tracheophyta</taxon>
        <taxon>Spermatophyta</taxon>
        <taxon>Magnoliopsida</taxon>
        <taxon>Ranunculales</taxon>
        <taxon>Menispermaceae</taxon>
        <taxon>Menispermoideae</taxon>
        <taxon>Cissampelideae</taxon>
        <taxon>Stephania</taxon>
    </lineage>
</organism>
<name>A0AAP0EYB6_9MAGN</name>
<dbReference type="Proteomes" id="UP001417504">
    <property type="component" value="Unassembled WGS sequence"/>
</dbReference>
<keyword evidence="3" id="KW-1185">Reference proteome</keyword>
<dbReference type="PANTHER" id="PTHR31197:SF5">
    <property type="entry name" value="OS01G0612600 PROTEIN"/>
    <property type="match status" value="1"/>
</dbReference>
<evidence type="ECO:0000313" key="2">
    <source>
        <dbReference type="EMBL" id="KAK9101931.1"/>
    </source>
</evidence>
<proteinExistence type="predicted"/>
<evidence type="ECO:0000313" key="3">
    <source>
        <dbReference type="Proteomes" id="UP001417504"/>
    </source>
</evidence>
<comment type="caution">
    <text evidence="2">The sequence shown here is derived from an EMBL/GenBank/DDBJ whole genome shotgun (WGS) entry which is preliminary data.</text>
</comment>